<dbReference type="InterPro" id="IPR019734">
    <property type="entry name" value="TPR_rpt"/>
</dbReference>
<dbReference type="SMART" id="SM00028">
    <property type="entry name" value="TPR"/>
    <property type="match status" value="2"/>
</dbReference>
<keyword evidence="1" id="KW-0812">Transmembrane</keyword>
<dbReference type="SUPFAM" id="SSF48452">
    <property type="entry name" value="TPR-like"/>
    <property type="match status" value="1"/>
</dbReference>
<sequence>ELGCGEDMEMKSHTFLRLWTLTALLVFSVALFVGCAKVRAPESVMDTPEHHTNNGMRSFEKGDLDEAQREFTLALELAPKYGPAHVGMGLVQAGRYIKVQDKQEKERLLDKAFDSLKSGKKYAKGKEQKVFARVGYIRVFSMTKPKGWLEDAKQNFDYAVLDDDQAPAPYYFMGEAYKQAYKFSEAAGMYRKVLDLDTEYTAEANRSWELVQKIQRAQPGTTVGKQIALVEAITRADVAALFVEELKLEVIYEKLSIKTFDTSFKAPKSGLEMETETMVKMAPATDIAEHVLRHDIDTVIRIG</sequence>
<keyword evidence="1" id="KW-0472">Membrane</keyword>
<proteinExistence type="predicted"/>
<keyword evidence="1" id="KW-1133">Transmembrane helix</keyword>
<gene>
    <name evidence="2" type="ORF">S01H4_24069</name>
</gene>
<feature type="transmembrane region" description="Helical" evidence="1">
    <location>
        <begin position="16"/>
        <end position="36"/>
    </location>
</feature>
<dbReference type="Gene3D" id="1.25.40.10">
    <property type="entry name" value="Tetratricopeptide repeat domain"/>
    <property type="match status" value="2"/>
</dbReference>
<feature type="non-terminal residue" evidence="2">
    <location>
        <position position="1"/>
    </location>
</feature>
<evidence type="ECO:0000256" key="1">
    <source>
        <dbReference type="SAM" id="Phobius"/>
    </source>
</evidence>
<organism evidence="2">
    <name type="scientific">marine sediment metagenome</name>
    <dbReference type="NCBI Taxonomy" id="412755"/>
    <lineage>
        <taxon>unclassified sequences</taxon>
        <taxon>metagenomes</taxon>
        <taxon>ecological metagenomes</taxon>
    </lineage>
</organism>
<name>X1BF59_9ZZZZ</name>
<protein>
    <recommendedName>
        <fullName evidence="3">Tetratricopeptide repeat protein</fullName>
    </recommendedName>
</protein>
<reference evidence="2" key="1">
    <citation type="journal article" date="2014" name="Front. Microbiol.">
        <title>High frequency of phylogenetically diverse reductive dehalogenase-homologous genes in deep subseafloor sedimentary metagenomes.</title>
        <authorList>
            <person name="Kawai M."/>
            <person name="Futagami T."/>
            <person name="Toyoda A."/>
            <person name="Takaki Y."/>
            <person name="Nishi S."/>
            <person name="Hori S."/>
            <person name="Arai W."/>
            <person name="Tsubouchi T."/>
            <person name="Morono Y."/>
            <person name="Uchiyama I."/>
            <person name="Ito T."/>
            <person name="Fujiyama A."/>
            <person name="Inagaki F."/>
            <person name="Takami H."/>
        </authorList>
    </citation>
    <scope>NUCLEOTIDE SEQUENCE</scope>
    <source>
        <strain evidence="2">Expedition CK06-06</strain>
    </source>
</reference>
<dbReference type="EMBL" id="BART01011260">
    <property type="protein sequence ID" value="GAG82758.1"/>
    <property type="molecule type" value="Genomic_DNA"/>
</dbReference>
<dbReference type="AlphaFoldDB" id="X1BF59"/>
<evidence type="ECO:0008006" key="3">
    <source>
        <dbReference type="Google" id="ProtNLM"/>
    </source>
</evidence>
<dbReference type="PROSITE" id="PS50005">
    <property type="entry name" value="TPR"/>
    <property type="match status" value="2"/>
</dbReference>
<comment type="caution">
    <text evidence="2">The sequence shown here is derived from an EMBL/GenBank/DDBJ whole genome shotgun (WGS) entry which is preliminary data.</text>
</comment>
<accession>X1BF59</accession>
<dbReference type="InterPro" id="IPR011990">
    <property type="entry name" value="TPR-like_helical_dom_sf"/>
</dbReference>
<evidence type="ECO:0000313" key="2">
    <source>
        <dbReference type="EMBL" id="GAG82758.1"/>
    </source>
</evidence>
<feature type="non-terminal residue" evidence="2">
    <location>
        <position position="303"/>
    </location>
</feature>